<evidence type="ECO:0000256" key="1">
    <source>
        <dbReference type="ARBA" id="ARBA00022679"/>
    </source>
</evidence>
<dbReference type="PANTHER" id="PTHR23416">
    <property type="entry name" value="SIALIC ACID SYNTHASE-RELATED"/>
    <property type="match status" value="1"/>
</dbReference>
<proteinExistence type="predicted"/>
<dbReference type="PANTHER" id="PTHR23416:SF78">
    <property type="entry name" value="LIPOPOLYSACCHARIDE BIOSYNTHESIS O-ACETYL TRANSFERASE WBBJ-RELATED"/>
    <property type="match status" value="1"/>
</dbReference>
<dbReference type="Gene3D" id="2.160.10.10">
    <property type="entry name" value="Hexapeptide repeat proteins"/>
    <property type="match status" value="1"/>
</dbReference>
<evidence type="ECO:0000313" key="4">
    <source>
        <dbReference type="Proteomes" id="UP000218387"/>
    </source>
</evidence>
<dbReference type="PROSITE" id="PS00101">
    <property type="entry name" value="HEXAPEP_TRANSFERASES"/>
    <property type="match status" value="1"/>
</dbReference>
<keyword evidence="2" id="KW-0677">Repeat</keyword>
<dbReference type="InterPro" id="IPR011004">
    <property type="entry name" value="Trimer_LpxA-like_sf"/>
</dbReference>
<protein>
    <submittedName>
        <fullName evidence="3">Acetyltransferase</fullName>
    </submittedName>
</protein>
<dbReference type="Pfam" id="PF00132">
    <property type="entry name" value="Hexapep"/>
    <property type="match status" value="1"/>
</dbReference>
<evidence type="ECO:0000256" key="2">
    <source>
        <dbReference type="ARBA" id="ARBA00022737"/>
    </source>
</evidence>
<keyword evidence="1 3" id="KW-0808">Transferase</keyword>
<sequence>MKMSNYGVFEIIKNFIFLMFTKVFFKNARLIRFPITIRGKKYISFGNKITTGYNCRFEVDGKHNELCIVIGNNVRIGDNVRISANKRITIGDEVLISGKVLLVNNAHGSYHGKDQSSPLQPPNERTLVSSPIIVEDKVWIGEGAVIQQGVTIGQGSVIAANSVVTKDIPKHCIAGGVPAKIIKQYDENEKKWKKMIGE</sequence>
<dbReference type="InterPro" id="IPR018357">
    <property type="entry name" value="Hexapep_transf_CS"/>
</dbReference>
<accession>A0A4P9C5Y1</accession>
<gene>
    <name evidence="3" type="ORF">CPZ25_005845</name>
</gene>
<keyword evidence="4" id="KW-1185">Reference proteome</keyword>
<organism evidence="3 4">
    <name type="scientific">Eubacterium maltosivorans</name>
    <dbReference type="NCBI Taxonomy" id="2041044"/>
    <lineage>
        <taxon>Bacteria</taxon>
        <taxon>Bacillati</taxon>
        <taxon>Bacillota</taxon>
        <taxon>Clostridia</taxon>
        <taxon>Eubacteriales</taxon>
        <taxon>Eubacteriaceae</taxon>
        <taxon>Eubacterium</taxon>
    </lineage>
</organism>
<dbReference type="EMBL" id="CP029487">
    <property type="protein sequence ID" value="QCT70869.1"/>
    <property type="molecule type" value="Genomic_DNA"/>
</dbReference>
<evidence type="ECO:0000313" key="3">
    <source>
        <dbReference type="EMBL" id="QCT70869.1"/>
    </source>
</evidence>
<dbReference type="CDD" id="cd04647">
    <property type="entry name" value="LbH_MAT_like"/>
    <property type="match status" value="1"/>
</dbReference>
<dbReference type="InterPro" id="IPR051159">
    <property type="entry name" value="Hexapeptide_acetyltransf"/>
</dbReference>
<dbReference type="InterPro" id="IPR001451">
    <property type="entry name" value="Hexapep"/>
</dbReference>
<dbReference type="Proteomes" id="UP000218387">
    <property type="component" value="Chromosome"/>
</dbReference>
<dbReference type="AlphaFoldDB" id="A0A4P9C5Y1"/>
<reference evidence="3 4" key="1">
    <citation type="submission" date="2018-05" db="EMBL/GenBank/DDBJ databases">
        <title>Genome comparison of Eubacterium sp.</title>
        <authorList>
            <person name="Feng Y."/>
            <person name="Sanchez-Andrea I."/>
            <person name="Stams A.J.M."/>
            <person name="De Vos W.M."/>
        </authorList>
    </citation>
    <scope>NUCLEOTIDE SEQUENCE [LARGE SCALE GENOMIC DNA]</scope>
    <source>
        <strain evidence="3 4">YI</strain>
    </source>
</reference>
<dbReference type="KEGG" id="emt:CPZ25_005845"/>
<name>A0A4P9C5Y1_EUBML</name>
<dbReference type="GO" id="GO:0016740">
    <property type="term" value="F:transferase activity"/>
    <property type="evidence" value="ECO:0007669"/>
    <property type="project" value="UniProtKB-KW"/>
</dbReference>
<dbReference type="SUPFAM" id="SSF51161">
    <property type="entry name" value="Trimeric LpxA-like enzymes"/>
    <property type="match status" value="1"/>
</dbReference>